<protein>
    <submittedName>
        <fullName evidence="2">Uncharacterized protein</fullName>
    </submittedName>
</protein>
<reference evidence="2 3" key="1">
    <citation type="journal article" date="2022" name="bioRxiv">
        <title>Genomics of Preaxostyla Flagellates Illuminates Evolutionary Transitions and the Path Towards Mitochondrial Loss.</title>
        <authorList>
            <person name="Novak L.V.F."/>
            <person name="Treitli S.C."/>
            <person name="Pyrih J."/>
            <person name="Halakuc P."/>
            <person name="Pipaliya S.V."/>
            <person name="Vacek V."/>
            <person name="Brzon O."/>
            <person name="Soukal P."/>
            <person name="Eme L."/>
            <person name="Dacks J.B."/>
            <person name="Karnkowska A."/>
            <person name="Elias M."/>
            <person name="Hampl V."/>
        </authorList>
    </citation>
    <scope>NUCLEOTIDE SEQUENCE [LARGE SCALE GENOMIC DNA]</scope>
    <source>
        <strain evidence="2">NAU3</strain>
        <tissue evidence="2">Gut</tissue>
    </source>
</reference>
<dbReference type="Proteomes" id="UP001281761">
    <property type="component" value="Unassembled WGS sequence"/>
</dbReference>
<evidence type="ECO:0000256" key="1">
    <source>
        <dbReference type="SAM" id="MobiDB-lite"/>
    </source>
</evidence>
<organism evidence="2 3">
    <name type="scientific">Blattamonas nauphoetae</name>
    <dbReference type="NCBI Taxonomy" id="2049346"/>
    <lineage>
        <taxon>Eukaryota</taxon>
        <taxon>Metamonada</taxon>
        <taxon>Preaxostyla</taxon>
        <taxon>Oxymonadida</taxon>
        <taxon>Blattamonas</taxon>
    </lineage>
</organism>
<gene>
    <name evidence="2" type="ORF">BLNAU_22456</name>
</gene>
<proteinExistence type="predicted"/>
<comment type="caution">
    <text evidence="2">The sequence shown here is derived from an EMBL/GenBank/DDBJ whole genome shotgun (WGS) entry which is preliminary data.</text>
</comment>
<accession>A0ABQ9WT03</accession>
<feature type="compositionally biased region" description="Low complexity" evidence="1">
    <location>
        <begin position="11"/>
        <end position="26"/>
    </location>
</feature>
<feature type="compositionally biased region" description="Polar residues" evidence="1">
    <location>
        <begin position="29"/>
        <end position="49"/>
    </location>
</feature>
<feature type="region of interest" description="Disordered" evidence="1">
    <location>
        <begin position="1"/>
        <end position="50"/>
    </location>
</feature>
<sequence>MKSPQNTMAACPGGLRRSGCRGCRPPQTARAQSLVTPRQTVGESASPSSKLCPYTEAACAFGRRADRQVSFQAPAQMFLGG</sequence>
<keyword evidence="3" id="KW-1185">Reference proteome</keyword>
<name>A0ABQ9WT03_9EUKA</name>
<evidence type="ECO:0000313" key="3">
    <source>
        <dbReference type="Proteomes" id="UP001281761"/>
    </source>
</evidence>
<evidence type="ECO:0000313" key="2">
    <source>
        <dbReference type="EMBL" id="KAK2942638.1"/>
    </source>
</evidence>
<dbReference type="EMBL" id="JARBJD010000394">
    <property type="protein sequence ID" value="KAK2942638.1"/>
    <property type="molecule type" value="Genomic_DNA"/>
</dbReference>